<gene>
    <name evidence="11" type="ORF">JAO78_000205</name>
</gene>
<dbReference type="InterPro" id="IPR011066">
    <property type="entry name" value="MscS_channel_C_sf"/>
</dbReference>
<keyword evidence="5 7" id="KW-1133">Transmembrane helix</keyword>
<dbReference type="EMBL" id="JAEINI020000001">
    <property type="protein sequence ID" value="MCB5225237.1"/>
    <property type="molecule type" value="Genomic_DNA"/>
</dbReference>
<dbReference type="InterPro" id="IPR011014">
    <property type="entry name" value="MscS_channel_TM-2"/>
</dbReference>
<keyword evidence="6 7" id="KW-0472">Membrane</keyword>
<comment type="similarity">
    <text evidence="2 7">Belongs to the MscS (TC 1.A.23) family.</text>
</comment>
<keyword evidence="3" id="KW-1003">Cell membrane</keyword>
<organism evidence="11 12">
    <name type="scientific">Alishewanella maricola</name>
    <dbReference type="NCBI Taxonomy" id="2795740"/>
    <lineage>
        <taxon>Bacteria</taxon>
        <taxon>Pseudomonadati</taxon>
        <taxon>Pseudomonadota</taxon>
        <taxon>Gammaproteobacteria</taxon>
        <taxon>Alteromonadales</taxon>
        <taxon>Alteromonadaceae</taxon>
        <taxon>Alishewanella</taxon>
    </lineage>
</organism>
<keyword evidence="7" id="KW-0406">Ion transport</keyword>
<comment type="subcellular location">
    <subcellularLocation>
        <location evidence="7">Cell inner membrane</location>
        <topology evidence="7">Multi-pass membrane protein</topology>
    </subcellularLocation>
    <subcellularLocation>
        <location evidence="1">Cell membrane</location>
        <topology evidence="1">Multi-pass membrane protein</topology>
    </subcellularLocation>
</comment>
<keyword evidence="12" id="KW-1185">Reference proteome</keyword>
<dbReference type="Gene3D" id="3.30.70.100">
    <property type="match status" value="1"/>
</dbReference>
<evidence type="ECO:0000259" key="10">
    <source>
        <dbReference type="Pfam" id="PF21088"/>
    </source>
</evidence>
<dbReference type="InterPro" id="IPR010920">
    <property type="entry name" value="LSM_dom_sf"/>
</dbReference>
<name>A0ABS8BYU4_9ALTE</name>
<feature type="domain" description="Mechanosensitive ion channel MscS C-terminal" evidence="9">
    <location>
        <begin position="176"/>
        <end position="253"/>
    </location>
</feature>
<dbReference type="PANTHER" id="PTHR30221">
    <property type="entry name" value="SMALL-CONDUCTANCE MECHANOSENSITIVE CHANNEL"/>
    <property type="match status" value="1"/>
</dbReference>
<dbReference type="Gene3D" id="1.10.287.1260">
    <property type="match status" value="1"/>
</dbReference>
<reference evidence="11 12" key="1">
    <citation type="submission" date="2021-10" db="EMBL/GenBank/DDBJ databases">
        <title>Alishewanella koreense sp. nov. isolated from seawater of southwestern coast in South Korea and the proposal for the reclassification of Rheinheimera perlucida and Rheinheimera tuosuensis as Arsukibacterium perlucida and Arsukibacterium tuosuensis.</title>
        <authorList>
            <person name="Kim K.H."/>
            <person name="Ruan W."/>
            <person name="Kim K.R."/>
            <person name="Baek J.H."/>
            <person name="Jeon C.O."/>
        </authorList>
    </citation>
    <scope>NUCLEOTIDE SEQUENCE [LARGE SCALE GENOMIC DNA]</scope>
    <source>
        <strain evidence="11 12">16-MA</strain>
    </source>
</reference>
<evidence type="ECO:0000259" key="9">
    <source>
        <dbReference type="Pfam" id="PF21082"/>
    </source>
</evidence>
<dbReference type="InterPro" id="IPR049142">
    <property type="entry name" value="MS_channel_1st"/>
</dbReference>
<feature type="domain" description="Mechanosensitive ion channel transmembrane helices 2/3" evidence="10">
    <location>
        <begin position="58"/>
        <end position="97"/>
    </location>
</feature>
<dbReference type="InterPro" id="IPR023408">
    <property type="entry name" value="MscS_beta-dom_sf"/>
</dbReference>
<dbReference type="InterPro" id="IPR045275">
    <property type="entry name" value="MscS_archaea/bacteria_type"/>
</dbReference>
<evidence type="ECO:0000313" key="11">
    <source>
        <dbReference type="EMBL" id="MCB5225237.1"/>
    </source>
</evidence>
<feature type="transmembrane region" description="Helical" evidence="7">
    <location>
        <begin position="52"/>
        <end position="70"/>
    </location>
</feature>
<evidence type="ECO:0000256" key="5">
    <source>
        <dbReference type="ARBA" id="ARBA00022989"/>
    </source>
</evidence>
<feature type="transmembrane region" description="Helical" evidence="7">
    <location>
        <begin position="14"/>
        <end position="31"/>
    </location>
</feature>
<evidence type="ECO:0000256" key="4">
    <source>
        <dbReference type="ARBA" id="ARBA00022692"/>
    </source>
</evidence>
<keyword evidence="7" id="KW-0997">Cell inner membrane</keyword>
<evidence type="ECO:0000256" key="6">
    <source>
        <dbReference type="ARBA" id="ARBA00023136"/>
    </source>
</evidence>
<evidence type="ECO:0000259" key="8">
    <source>
        <dbReference type="Pfam" id="PF00924"/>
    </source>
</evidence>
<evidence type="ECO:0000256" key="3">
    <source>
        <dbReference type="ARBA" id="ARBA00022475"/>
    </source>
</evidence>
<dbReference type="Pfam" id="PF00924">
    <property type="entry name" value="MS_channel_2nd"/>
    <property type="match status" value="1"/>
</dbReference>
<evidence type="ECO:0000256" key="1">
    <source>
        <dbReference type="ARBA" id="ARBA00004651"/>
    </source>
</evidence>
<dbReference type="InterPro" id="IPR049278">
    <property type="entry name" value="MS_channel_C"/>
</dbReference>
<dbReference type="Pfam" id="PF21088">
    <property type="entry name" value="MS_channel_1st"/>
    <property type="match status" value="1"/>
</dbReference>
<evidence type="ECO:0000256" key="2">
    <source>
        <dbReference type="ARBA" id="ARBA00008017"/>
    </source>
</evidence>
<comment type="function">
    <text evidence="7">Mechanosensitive channel that participates in the regulation of osmotic pressure changes within the cell, opening in response to stretch forces in the membrane lipid bilayer, without the need for other proteins. Contributes to normal resistance to hypoosmotic shock. Forms an ion channel of 1.0 nanosiemens conductance with a slight preference for anions.</text>
</comment>
<dbReference type="SUPFAM" id="SSF82689">
    <property type="entry name" value="Mechanosensitive channel protein MscS (YggB), C-terminal domain"/>
    <property type="match status" value="1"/>
</dbReference>
<comment type="subunit">
    <text evidence="7">Homoheptamer.</text>
</comment>
<protein>
    <recommendedName>
        <fullName evidence="7">Small-conductance mechanosensitive channel</fullName>
    </recommendedName>
</protein>
<comment type="caution">
    <text evidence="11">The sequence shown here is derived from an EMBL/GenBank/DDBJ whole genome shotgun (WGS) entry which is preliminary data.</text>
</comment>
<dbReference type="SUPFAM" id="SSF50182">
    <property type="entry name" value="Sm-like ribonucleoproteins"/>
    <property type="match status" value="1"/>
</dbReference>
<dbReference type="RefSeq" id="WP_226749338.1">
    <property type="nucleotide sequence ID" value="NZ_JAEINI020000001.1"/>
</dbReference>
<feature type="domain" description="Mechanosensitive ion channel MscS" evidence="8">
    <location>
        <begin position="99"/>
        <end position="165"/>
    </location>
</feature>
<proteinExistence type="inferred from homology"/>
<feature type="transmembrane region" description="Helical" evidence="7">
    <location>
        <begin position="76"/>
        <end position="95"/>
    </location>
</feature>
<keyword evidence="7" id="KW-0813">Transport</keyword>
<dbReference type="Gene3D" id="2.30.30.60">
    <property type="match status" value="1"/>
</dbReference>
<dbReference type="Pfam" id="PF21082">
    <property type="entry name" value="MS_channel_3rd"/>
    <property type="match status" value="1"/>
</dbReference>
<dbReference type="Proteomes" id="UP000633814">
    <property type="component" value="Unassembled WGS sequence"/>
</dbReference>
<dbReference type="SUPFAM" id="SSF82861">
    <property type="entry name" value="Mechanosensitive channel protein MscS (YggB), transmembrane region"/>
    <property type="match status" value="1"/>
</dbReference>
<comment type="caution">
    <text evidence="7">Lacks conserved residue(s) required for the propagation of feature annotation.</text>
</comment>
<evidence type="ECO:0000256" key="7">
    <source>
        <dbReference type="RuleBase" id="RU369025"/>
    </source>
</evidence>
<dbReference type="InterPro" id="IPR006685">
    <property type="entry name" value="MscS_channel_2nd"/>
</dbReference>
<accession>A0ABS8BYU4</accession>
<keyword evidence="7" id="KW-0407">Ion channel</keyword>
<keyword evidence="4 7" id="KW-0812">Transmembrane</keyword>
<dbReference type="PANTHER" id="PTHR30221:SF20">
    <property type="entry name" value="SMALL-CONDUCTANCE MECHANOSENSITIVE CHANNEL"/>
    <property type="match status" value="1"/>
</dbReference>
<evidence type="ECO:0000313" key="12">
    <source>
        <dbReference type="Proteomes" id="UP000633814"/>
    </source>
</evidence>
<sequence length="291" mass="32235">MLETLIQFFQSETVVNGLQALLLIVVGLLLARYASQAAEKLISHNFSRHHAVLFRRVLYWLVLALFAASALHQLGFSLGVLLGAAGVLSVAIGFASQTSASNLISGLFLIGEQPFQIGDTIKVGATVGEVLSIDLLSVKLRTFDNLFVRIPNESLIKSEVINMTRFPIRRFDLLLGVAYKENMAQVRKILFEVADKNPLSLDEPAPTFLFVGFGDSALNIQFSVWSTTPNFRELRNSLQEEIKLAFDANGIEIPFPHRTLYTGSETAPFPVRIVPEQTTTPPNNPEDHRKN</sequence>